<dbReference type="GO" id="GO:0016297">
    <property type="term" value="F:fatty acyl-[ACP] hydrolase activity"/>
    <property type="evidence" value="ECO:0007669"/>
    <property type="project" value="UniProtKB-EC"/>
</dbReference>
<comment type="function">
    <text evidence="32">Fatty acid synthetase is a multifunctional enzyme that catalyzes the de novo biosynthesis of long-chain saturated fatty acids starting from acetyl-CoA and malonyl-CoA in the presence of NADPH. This multifunctional protein contains 7 catalytic activities and a site for the binding of the prosthetic group 4'-phosphopantetheine of the acyl carrier protein ([ACP]) domain.</text>
</comment>
<evidence type="ECO:0000256" key="64">
    <source>
        <dbReference type="PROSITE-ProRule" id="PRU01363"/>
    </source>
</evidence>
<keyword evidence="11" id="KW-0808">Transferase</keyword>
<comment type="catalytic activity">
    <reaction evidence="54">
        <text>3-oxotetradecanoyl-[ACP] + NADPH + H(+) = (3R)-hydroxytetradecanoyl-[ACP] + NADP(+)</text>
        <dbReference type="Rhea" id="RHEA:41888"/>
        <dbReference type="Rhea" id="RHEA-COMP:9645"/>
        <dbReference type="Rhea" id="RHEA-COMP:9646"/>
        <dbReference type="ChEBI" id="CHEBI:15378"/>
        <dbReference type="ChEBI" id="CHEBI:57783"/>
        <dbReference type="ChEBI" id="CHEBI:58349"/>
        <dbReference type="ChEBI" id="CHEBI:78473"/>
        <dbReference type="ChEBI" id="CHEBI:78474"/>
    </reaction>
    <physiologicalReaction direction="left-to-right" evidence="54">
        <dbReference type="Rhea" id="RHEA:41889"/>
    </physiologicalReaction>
</comment>
<comment type="catalytic activity">
    <reaction evidence="48">
        <text>(2E)-octenoyl-[ACP] + NADPH + H(+) = octanoyl-[ACP] + NADP(+)</text>
        <dbReference type="Rhea" id="RHEA:41848"/>
        <dbReference type="Rhea" id="RHEA-COMP:9635"/>
        <dbReference type="Rhea" id="RHEA-COMP:9636"/>
        <dbReference type="ChEBI" id="CHEBI:15378"/>
        <dbReference type="ChEBI" id="CHEBI:57783"/>
        <dbReference type="ChEBI" id="CHEBI:58349"/>
        <dbReference type="ChEBI" id="CHEBI:78462"/>
        <dbReference type="ChEBI" id="CHEBI:78463"/>
    </reaction>
    <physiologicalReaction direction="left-to-right" evidence="48">
        <dbReference type="Rhea" id="RHEA:41849"/>
    </physiologicalReaction>
</comment>
<evidence type="ECO:0000256" key="40">
    <source>
        <dbReference type="ARBA" id="ARBA00047578"/>
    </source>
</evidence>
<dbReference type="Pfam" id="PF00975">
    <property type="entry name" value="Thioesterase"/>
    <property type="match status" value="1"/>
</dbReference>
<evidence type="ECO:0000256" key="13">
    <source>
        <dbReference type="ARBA" id="ARBA00022801"/>
    </source>
</evidence>
<feature type="domain" description="PKS/mFAS DH" evidence="67">
    <location>
        <begin position="863"/>
        <end position="1142"/>
    </location>
</feature>
<evidence type="ECO:0000256" key="61">
    <source>
        <dbReference type="ARBA" id="ARBA00049449"/>
    </source>
</evidence>
<dbReference type="FunFam" id="3.90.180.10:FF:000015">
    <property type="entry name" value="Fatty acid synthase"/>
    <property type="match status" value="1"/>
</dbReference>
<evidence type="ECO:0000256" key="10">
    <source>
        <dbReference type="ARBA" id="ARBA00022553"/>
    </source>
</evidence>
<evidence type="ECO:0000256" key="29">
    <source>
        <dbReference type="ARBA" id="ARBA00023399"/>
    </source>
</evidence>
<dbReference type="EC" id="1.1.1.100" evidence="5"/>
<dbReference type="InterPro" id="IPR020807">
    <property type="entry name" value="PKS_DH"/>
</dbReference>
<keyword evidence="9" id="KW-0444">Lipid biosynthesis</keyword>
<dbReference type="Pfam" id="PF13602">
    <property type="entry name" value="ADH_zinc_N_2"/>
    <property type="match status" value="1"/>
</dbReference>
<feature type="domain" description="Carrier" evidence="65">
    <location>
        <begin position="2110"/>
        <end position="2187"/>
    </location>
</feature>
<evidence type="ECO:0000256" key="27">
    <source>
        <dbReference type="ARBA" id="ARBA00023394"/>
    </source>
</evidence>
<evidence type="ECO:0000256" key="3">
    <source>
        <dbReference type="ARBA" id="ARBA00012480"/>
    </source>
</evidence>
<dbReference type="SUPFAM" id="SSF55048">
    <property type="entry name" value="Probable ACP-binding domain of malonyl-CoA ACP transacylase"/>
    <property type="match status" value="1"/>
</dbReference>
<evidence type="ECO:0000256" key="42">
    <source>
        <dbReference type="ARBA" id="ARBA00047897"/>
    </source>
</evidence>
<dbReference type="Pfam" id="PF21089">
    <property type="entry name" value="PKS_DH_N"/>
    <property type="match status" value="1"/>
</dbReference>
<comment type="catalytic activity">
    <reaction evidence="56">
        <text>decanoyl-[ACP] + malonyl-[ACP] + H(+) = 3-oxododecanoyl-[ACP] + holo-[ACP] + CO2</text>
        <dbReference type="Rhea" id="RHEA:41868"/>
        <dbReference type="Rhea" id="RHEA-COMP:9623"/>
        <dbReference type="Rhea" id="RHEA-COMP:9640"/>
        <dbReference type="Rhea" id="RHEA-COMP:9641"/>
        <dbReference type="Rhea" id="RHEA-COMP:9685"/>
        <dbReference type="ChEBI" id="CHEBI:15378"/>
        <dbReference type="ChEBI" id="CHEBI:16526"/>
        <dbReference type="ChEBI" id="CHEBI:64479"/>
        <dbReference type="ChEBI" id="CHEBI:78449"/>
        <dbReference type="ChEBI" id="CHEBI:78468"/>
        <dbReference type="ChEBI" id="CHEBI:78469"/>
    </reaction>
    <physiologicalReaction direction="left-to-right" evidence="56">
        <dbReference type="Rhea" id="RHEA:41869"/>
    </physiologicalReaction>
</comment>
<evidence type="ECO:0000256" key="50">
    <source>
        <dbReference type="ARBA" id="ARBA00048571"/>
    </source>
</evidence>
<evidence type="ECO:0000256" key="58">
    <source>
        <dbReference type="ARBA" id="ARBA00049263"/>
    </source>
</evidence>
<dbReference type="Pfam" id="PF08659">
    <property type="entry name" value="KR"/>
    <property type="match status" value="1"/>
</dbReference>
<comment type="catalytic activity">
    <reaction evidence="27">
        <text>a (3R)-hydroxyacyl-[ACP] = a (2E)-enoyl-[ACP] + H2O</text>
        <dbReference type="Rhea" id="RHEA:13097"/>
        <dbReference type="Rhea" id="RHEA-COMP:9925"/>
        <dbReference type="Rhea" id="RHEA-COMP:9945"/>
        <dbReference type="ChEBI" id="CHEBI:15377"/>
        <dbReference type="ChEBI" id="CHEBI:78784"/>
        <dbReference type="ChEBI" id="CHEBI:78827"/>
        <dbReference type="EC" id="4.2.1.59"/>
    </reaction>
    <physiologicalReaction direction="left-to-right" evidence="27">
        <dbReference type="Rhea" id="RHEA:13098"/>
    </physiologicalReaction>
</comment>
<evidence type="ECO:0000256" key="34">
    <source>
        <dbReference type="ARBA" id="ARBA00047300"/>
    </source>
</evidence>
<dbReference type="InterPro" id="IPR020843">
    <property type="entry name" value="ER"/>
</dbReference>
<evidence type="ECO:0000256" key="25">
    <source>
        <dbReference type="ARBA" id="ARBA00023373"/>
    </source>
</evidence>
<evidence type="ECO:0000256" key="15">
    <source>
        <dbReference type="ARBA" id="ARBA00022857"/>
    </source>
</evidence>
<evidence type="ECO:0000256" key="20">
    <source>
        <dbReference type="ARBA" id="ARBA00023098"/>
    </source>
</evidence>
<dbReference type="InterPro" id="IPR011032">
    <property type="entry name" value="GroES-like_sf"/>
</dbReference>
<comment type="catalytic activity">
    <reaction evidence="42">
        <text>(2E)-hexenoyl-[ACP] + NADPH + H(+) = hexanoyl-[ACP] + NADP(+)</text>
        <dbReference type="Rhea" id="RHEA:41832"/>
        <dbReference type="Rhea" id="RHEA-COMP:9631"/>
        <dbReference type="Rhea" id="RHEA-COMP:9632"/>
        <dbReference type="ChEBI" id="CHEBI:15378"/>
        <dbReference type="ChEBI" id="CHEBI:57783"/>
        <dbReference type="ChEBI" id="CHEBI:58349"/>
        <dbReference type="ChEBI" id="CHEBI:78458"/>
        <dbReference type="ChEBI" id="CHEBI:78459"/>
    </reaction>
    <physiologicalReaction direction="left-to-right" evidence="42">
        <dbReference type="Rhea" id="RHEA:41833"/>
    </physiologicalReaction>
</comment>
<keyword evidence="15" id="KW-0521">NADP</keyword>
<dbReference type="InterPro" id="IPR036736">
    <property type="entry name" value="ACP-like_sf"/>
</dbReference>
<evidence type="ECO:0000256" key="24">
    <source>
        <dbReference type="ARBA" id="ARBA00023351"/>
    </source>
</evidence>
<dbReference type="InterPro" id="IPR016039">
    <property type="entry name" value="Thiolase-like"/>
</dbReference>
<dbReference type="Gene3D" id="3.40.50.720">
    <property type="entry name" value="NAD(P)-binding Rossmann-like Domain"/>
    <property type="match status" value="1"/>
</dbReference>
<evidence type="ECO:0000256" key="39">
    <source>
        <dbReference type="ARBA" id="ARBA00047500"/>
    </source>
</evidence>
<evidence type="ECO:0000256" key="4">
    <source>
        <dbReference type="ARBA" id="ARBA00012873"/>
    </source>
</evidence>
<feature type="active site" description="Proton acceptor; for dehydratase activity" evidence="64">
    <location>
        <position position="896"/>
    </location>
</feature>
<dbReference type="Pfam" id="PF00698">
    <property type="entry name" value="Acyl_transf_1"/>
    <property type="match status" value="1"/>
</dbReference>
<dbReference type="SUPFAM" id="SSF52151">
    <property type="entry name" value="FabD/lysophospholipase-like"/>
    <property type="match status" value="1"/>
</dbReference>
<keyword evidence="19" id="KW-0520">NAD</keyword>
<dbReference type="Pfam" id="PF00109">
    <property type="entry name" value="ketoacyl-synt"/>
    <property type="match status" value="1"/>
</dbReference>
<evidence type="ECO:0000256" key="62">
    <source>
        <dbReference type="ARBA" id="ARBA00049521"/>
    </source>
</evidence>
<dbReference type="InterPro" id="IPR018201">
    <property type="entry name" value="Ketoacyl_synth_AS"/>
</dbReference>
<dbReference type="SMART" id="SM00827">
    <property type="entry name" value="PKS_AT"/>
    <property type="match status" value="1"/>
</dbReference>
<comment type="catalytic activity">
    <reaction evidence="49">
        <text>a fatty acyl-[ACP] + malonyl-[ACP] + H(+) = a 3-oxoacyl-[ACP] + holo-[ACP] + CO2</text>
        <dbReference type="Rhea" id="RHEA:22836"/>
        <dbReference type="Rhea" id="RHEA-COMP:9623"/>
        <dbReference type="Rhea" id="RHEA-COMP:9685"/>
        <dbReference type="Rhea" id="RHEA-COMP:9916"/>
        <dbReference type="Rhea" id="RHEA-COMP:14125"/>
        <dbReference type="ChEBI" id="CHEBI:15378"/>
        <dbReference type="ChEBI" id="CHEBI:16526"/>
        <dbReference type="ChEBI" id="CHEBI:64479"/>
        <dbReference type="ChEBI" id="CHEBI:78449"/>
        <dbReference type="ChEBI" id="CHEBI:78776"/>
        <dbReference type="ChEBI" id="CHEBI:138651"/>
        <dbReference type="EC" id="2.3.1.41"/>
    </reaction>
    <physiologicalReaction direction="left-to-right" evidence="49">
        <dbReference type="Rhea" id="RHEA:22837"/>
    </physiologicalReaction>
</comment>
<dbReference type="PROSITE" id="PS00606">
    <property type="entry name" value="KS3_1"/>
    <property type="match status" value="1"/>
</dbReference>
<name>T1ITL1_STRMM</name>
<comment type="catalytic activity">
    <reaction evidence="60">
        <text>3-oxooctanoyl-[ACP] + NADPH + H(+) = (3R)-hydroxyoctanoyl-[ACP] + NADP(+)</text>
        <dbReference type="Rhea" id="RHEA:41840"/>
        <dbReference type="Rhea" id="RHEA-COMP:9633"/>
        <dbReference type="Rhea" id="RHEA-COMP:9634"/>
        <dbReference type="ChEBI" id="CHEBI:15378"/>
        <dbReference type="ChEBI" id="CHEBI:57783"/>
        <dbReference type="ChEBI" id="CHEBI:58349"/>
        <dbReference type="ChEBI" id="CHEBI:78460"/>
        <dbReference type="ChEBI" id="CHEBI:78461"/>
    </reaction>
    <physiologicalReaction direction="left-to-right" evidence="60">
        <dbReference type="Rhea" id="RHEA:41841"/>
    </physiologicalReaction>
</comment>
<dbReference type="InterPro" id="IPR016035">
    <property type="entry name" value="Acyl_Trfase/lysoPLipase"/>
</dbReference>
<comment type="catalytic activity">
    <reaction evidence="29">
        <text>(3R)-hydroxyoctadecanoyl-[ACP] = (2E)-octadecenoyl-[ACP] + H2O</text>
        <dbReference type="Rhea" id="RHEA:41924"/>
        <dbReference type="Rhea" id="RHEA-COMP:9654"/>
        <dbReference type="Rhea" id="RHEA-COMP:9655"/>
        <dbReference type="ChEBI" id="CHEBI:15377"/>
        <dbReference type="ChEBI" id="CHEBI:78488"/>
        <dbReference type="ChEBI" id="CHEBI:78489"/>
    </reaction>
    <physiologicalReaction direction="left-to-right" evidence="29">
        <dbReference type="Rhea" id="RHEA:41925"/>
    </physiologicalReaction>
</comment>
<comment type="catalytic activity">
    <reaction evidence="28">
        <text>(3R)-hydroxytetradecanoyl-[ACP] = (2E)-tetradecenoyl-[ACP] + H2O</text>
        <dbReference type="Rhea" id="RHEA:41892"/>
        <dbReference type="Rhea" id="RHEA-COMP:9646"/>
        <dbReference type="Rhea" id="RHEA-COMP:9647"/>
        <dbReference type="ChEBI" id="CHEBI:15377"/>
        <dbReference type="ChEBI" id="CHEBI:78474"/>
        <dbReference type="ChEBI" id="CHEBI:78475"/>
    </reaction>
    <physiologicalReaction direction="left-to-right" evidence="28">
        <dbReference type="Rhea" id="RHEA:41893"/>
    </physiologicalReaction>
</comment>
<feature type="domain" description="Ketosynthase family 3 (KS3)" evidence="66">
    <location>
        <begin position="19"/>
        <end position="423"/>
    </location>
</feature>
<evidence type="ECO:0000256" key="63">
    <source>
        <dbReference type="ARBA" id="ARBA00049533"/>
    </source>
</evidence>
<dbReference type="PANTHER" id="PTHR43775">
    <property type="entry name" value="FATTY ACID SYNTHASE"/>
    <property type="match status" value="1"/>
</dbReference>
<dbReference type="InterPro" id="IPR032821">
    <property type="entry name" value="PKS_assoc"/>
</dbReference>
<evidence type="ECO:0000256" key="32">
    <source>
        <dbReference type="ARBA" id="ARBA00023442"/>
    </source>
</evidence>
<keyword evidence="14" id="KW-0276">Fatty acid metabolism</keyword>
<evidence type="ECO:0000259" key="66">
    <source>
        <dbReference type="PROSITE" id="PS52004"/>
    </source>
</evidence>
<keyword evidence="20" id="KW-0443">Lipid metabolism</keyword>
<evidence type="ECO:0000256" key="12">
    <source>
        <dbReference type="ARBA" id="ARBA00022799"/>
    </source>
</evidence>
<comment type="catalytic activity">
    <reaction evidence="39">
        <text>(2E)-butenoyl-[ACP] + NADPH + H(+) = butanoyl-[ACP] + NADP(+)</text>
        <dbReference type="Rhea" id="RHEA:41812"/>
        <dbReference type="Rhea" id="RHEA-COMP:9627"/>
        <dbReference type="Rhea" id="RHEA-COMP:9628"/>
        <dbReference type="ChEBI" id="CHEBI:15378"/>
        <dbReference type="ChEBI" id="CHEBI:57783"/>
        <dbReference type="ChEBI" id="CHEBI:58349"/>
        <dbReference type="ChEBI" id="CHEBI:78453"/>
        <dbReference type="ChEBI" id="CHEBI:78454"/>
    </reaction>
    <physiologicalReaction direction="left-to-right" evidence="39">
        <dbReference type="Rhea" id="RHEA:41813"/>
    </physiologicalReaction>
</comment>
<evidence type="ECO:0000256" key="22">
    <source>
        <dbReference type="ARBA" id="ARBA00023268"/>
    </source>
</evidence>
<dbReference type="SMART" id="SM00822">
    <property type="entry name" value="PKS_KR"/>
    <property type="match status" value="1"/>
</dbReference>
<evidence type="ECO:0000256" key="36">
    <source>
        <dbReference type="ARBA" id="ARBA00047400"/>
    </source>
</evidence>
<dbReference type="InterPro" id="IPR042104">
    <property type="entry name" value="PKS_dehydratase_sf"/>
</dbReference>
<sequence>MPAISKEIIWPTPEKPSVADDVVISGISGRFPESDNLWEFKENLFNGVDMVTADDRKWPMGLHGLPTRNGKVKNLSKFDANFFGLLPKVAHTMDPQIRILLELTYEAIVDAGVNPQSLIGSNTGVFIGVSTSESEEAFIADPDASGYALTGCCRALFANRISFSFDFKGPSYAVDTACSSSLLALNQAVQAMRTGLCDAAIVGGSNIFFKPGNSLQFYRQNMLSQNGKCNAFDSSGAGYVRSESITVIFLQHSSAAKRIYASVVHTKTNCDGKKPEAVTFPSTHLQERLLREVYQEANVDPADVFFIEAHGTGTKVGDPAEANAIARVFCKNRSTPLLLGAVKSNMGHSEAASGLCCIAKVIIAMESGQIPANLHYKNPNPEIPALLDGRLKVVSENTPWDGGLAGINSFGFGGANVHVILRSHRKSTKSTSTSLIEGRTIFAFSGRTEEAVDVALKYMEETKNQDLQALMADLTDNPHPGHYYRGYTLFNGETDREIQKTPNEKLPIWYVFTGAGCHWLGMGIELLQIEVFKRTIDHLTKTLKPYDLDLMNLLVNATEESQSSILHNFVTIAAIQVALVDCLRHVGIEPDGMVGHSVGELGCAYADGCLTAEQMVLSAYWRGRCVLDGVFPMGAMASVGLTWKEALKRCPPGVVPACHNSTDNLTISGRAEAVAAFVAELKKEDIFTKEVKSNNIAFHCSFMKQVAPALQAKLEKVIPKPKPRTSRWVSTSVPEDKWGSTLAKYCSAEYFVNNLTSSVLFQEGIAYVPKNAIVIEIAPHALLMSILKRSVGPDARFFSLGKRNDPNNLQFFLTNLGKLYLAGVNVTLSKLNVPITLPVPCGTPMIAPLVQWDHSTDWTVVKHDMFFGSGSGKGTSSIVEIDVSSPESKDYFLIGHTIDGRVLFPATGYLVLVWKALAKLRGNSFTQIPVEFEDIILHRATILPKSGIVKFHISILEVGGEFEVSEGSTIAVTGRIRIAESKNCQLKEPLTETIKADEDSFKLKSGDVYKELRLRGYEYGPTFQGIVESNTDGTKAVVSWKDNWISFTDTMLQLSVLQTSARQLLLPTKIQYIKIDPQYHLEALDNKDVIDVFLDPILNTCIAGGIEIKGMKASSAPRRHGQQKLPLLEEYHFVPYEEENCFALISPVIFTEISEYYSDCVTVVQEGVKTLLKNEPDVVKKIKSFFPLKQARKENAIQDEGFLKLKLKEILSSTKRQRKDMIKEMFKHGEHSDPILDSYLESAFLKPHLDIVRENCSLNKLKVVEANATGQHLASRVTALLTSQPLMNVEYTVTAPNAGELPNNTEESFGPKVWDNSKNPLASDVHLVIARNVLQENIDKHQQQVLKNVFDSLKTGGFALLIELKANNSLVQLLAEFGEFEVKNAEELKIAMETVGFKVVCTRSDGFLYDSYLIRKVGPMETPIKIKIDEMSYDWVDTLKKSLSQIELTPDGTNLWIMSDNQPTCGIVGLVNCLRLEEGGERIRSVFIGKTSKEDVSKQLEKDLVTNVMRENKWGFFSHLPLTQEASQHSKHAYINVQTRGDLSSIRWFESPLKFAQQNTLCNVYFAPLNFRDIMLATGKLSADALPAEFAGQDCVLGLEFSGHDSSGRRLMGLVPAKALATTVEIDDRFVWNVPNQWSLEEAATVPVVYATAYYALIVRGQLRPGESVLIHSGSGGVGQASICIALSMRCKVFTTVGSQEKKDYLKQCFPKLTDENFSNSRDTSFETDVLRRTKGKGVDVVLNSLSDEKLQASVRCLAFHGRFLEIGKFDLSKNTPLGMSVFLKNVTFHGILLDALFEKDNPMQSRVRKLVQDGIDCGVVQPLNRTVFERDQVEAAFRFMASGKHIGKVIIKMRNQNEATTSIIALPKSICQPGKSYIITGGLGGFGLELAHWLVQKGAKHLVLSSRSGVKTGYQALCLKNWKQMGVDVQISNKNVTALKDAQSLLKDAHKPVGGIFQLAMVLKDNLMENQTTDSFRQVAEPKILGTHNLDAASRILCPALDWFVVFSSISCGRGNSGQSNYGFANSTMERICEDRKKVGLPALAIQWGAIGDVGIVHETMGGNDMVIGGTFAQRIDSCFVVLDRFLNQNHPVVASTVLAETQGFLGDSDSKVALVDAVSHILGVNNSSTLNELTNLADLGMDSLMGVEIKQTLERDFELVLSNHEIRQLTFAKLKEIGKASKENPKGKMTKSLCCDVNEMIPKKCVVELNPGNKSLKPLFLIHPIEGNTTMLKTLANKIKCPVYGVQNTIDADIDSVGQLAAYYIKEIQTVQPDPPYNLAGYSLGGALAFEIAAQLQKKYSIQQPVRSLIFLDGCHCYGMAQTELQTEIDIRSEDDVAALLLFALQFFDDFDVRSLKCRLSSLSTWDEKVEVIAQLIATLDLFPNMDEVKSAAYLYYKRMHTSLNYEPADKLEIPVALIRAKGNEAVFNLLGHDYSLGKVCKSAVDVYGVDGDHVSFLEEPFVNQVAKVVNELI</sequence>
<keyword evidence="17" id="KW-0007">Acetylation</keyword>
<dbReference type="InterPro" id="IPR020806">
    <property type="entry name" value="PKS_PP-bd"/>
</dbReference>
<keyword evidence="69" id="KW-1185">Reference proteome</keyword>
<evidence type="ECO:0000256" key="51">
    <source>
        <dbReference type="ARBA" id="ARBA00048650"/>
    </source>
</evidence>
<evidence type="ECO:0000256" key="43">
    <source>
        <dbReference type="ARBA" id="ARBA00047953"/>
    </source>
</evidence>
<dbReference type="EC" id="1.3.1.39" evidence="2"/>
<evidence type="ECO:0000256" key="2">
    <source>
        <dbReference type="ARBA" id="ARBA00012004"/>
    </source>
</evidence>
<keyword evidence="18" id="KW-0560">Oxidoreductase</keyword>
<dbReference type="InterPro" id="IPR013968">
    <property type="entry name" value="PKS_KR"/>
</dbReference>
<dbReference type="Pfam" id="PF21149">
    <property type="entry name" value="FAS_pseudo-KR"/>
    <property type="match status" value="1"/>
</dbReference>
<comment type="catalytic activity">
    <reaction evidence="37">
        <text>3-oxodecanoyl-[ACP] + NADPH + H(+) = (3R)-hydroxydecanoyl-[ACP] + NADP(+)</text>
        <dbReference type="Rhea" id="RHEA:41856"/>
        <dbReference type="Rhea" id="RHEA-COMP:9637"/>
        <dbReference type="Rhea" id="RHEA-COMP:9638"/>
        <dbReference type="ChEBI" id="CHEBI:15378"/>
        <dbReference type="ChEBI" id="CHEBI:57783"/>
        <dbReference type="ChEBI" id="CHEBI:58349"/>
        <dbReference type="ChEBI" id="CHEBI:78464"/>
        <dbReference type="ChEBI" id="CHEBI:78466"/>
    </reaction>
    <physiologicalReaction direction="left-to-right" evidence="37">
        <dbReference type="Rhea" id="RHEA:41857"/>
    </physiologicalReaction>
</comment>
<dbReference type="GO" id="GO:0004315">
    <property type="term" value="F:3-oxoacyl-[acyl-carrier-protein] synthase activity"/>
    <property type="evidence" value="ECO:0007669"/>
    <property type="project" value="UniProtKB-EC"/>
</dbReference>
<evidence type="ECO:0000256" key="7">
    <source>
        <dbReference type="ARBA" id="ARBA00018769"/>
    </source>
</evidence>
<dbReference type="GO" id="GO:0004316">
    <property type="term" value="F:3-oxoacyl-[acyl-carrier-protein] reductase (NADPH) activity"/>
    <property type="evidence" value="ECO:0007669"/>
    <property type="project" value="UniProtKB-EC"/>
</dbReference>
<comment type="catalytic activity">
    <reaction evidence="38">
        <text>tetradecanoyl-[ACP] + malonyl-[ACP] + H(+) = 3-oxohexadecanoyl-[ACP] + holo-[ACP] + CO2</text>
        <dbReference type="Rhea" id="RHEA:41900"/>
        <dbReference type="Rhea" id="RHEA-COMP:9623"/>
        <dbReference type="Rhea" id="RHEA-COMP:9648"/>
        <dbReference type="Rhea" id="RHEA-COMP:9649"/>
        <dbReference type="Rhea" id="RHEA-COMP:9685"/>
        <dbReference type="ChEBI" id="CHEBI:15378"/>
        <dbReference type="ChEBI" id="CHEBI:16526"/>
        <dbReference type="ChEBI" id="CHEBI:64479"/>
        <dbReference type="ChEBI" id="CHEBI:78449"/>
        <dbReference type="ChEBI" id="CHEBI:78477"/>
        <dbReference type="ChEBI" id="CHEBI:78478"/>
    </reaction>
    <physiologicalReaction direction="left-to-right" evidence="38">
        <dbReference type="Rhea" id="RHEA:41901"/>
    </physiologicalReaction>
</comment>
<evidence type="ECO:0000256" key="9">
    <source>
        <dbReference type="ARBA" id="ARBA00022516"/>
    </source>
</evidence>
<dbReference type="EC" id="2.3.1.41" evidence="6"/>
<evidence type="ECO:0000256" key="48">
    <source>
        <dbReference type="ARBA" id="ARBA00048420"/>
    </source>
</evidence>
<comment type="catalytic activity">
    <reaction evidence="45">
        <text>hexadecanoyl-[ACP] + malonyl-[ACP] + H(+) = 3-oxooctadecanoyl-[ACP] + holo-[ACP] + CO2</text>
        <dbReference type="Rhea" id="RHEA:41916"/>
        <dbReference type="Rhea" id="RHEA-COMP:9623"/>
        <dbReference type="Rhea" id="RHEA-COMP:9652"/>
        <dbReference type="Rhea" id="RHEA-COMP:9653"/>
        <dbReference type="Rhea" id="RHEA-COMP:9685"/>
        <dbReference type="ChEBI" id="CHEBI:15378"/>
        <dbReference type="ChEBI" id="CHEBI:16526"/>
        <dbReference type="ChEBI" id="CHEBI:64479"/>
        <dbReference type="ChEBI" id="CHEBI:78449"/>
        <dbReference type="ChEBI" id="CHEBI:78483"/>
        <dbReference type="ChEBI" id="CHEBI:78487"/>
    </reaction>
    <physiologicalReaction direction="left-to-right" evidence="45">
        <dbReference type="Rhea" id="RHEA:41917"/>
    </physiologicalReaction>
</comment>
<comment type="catalytic activity">
    <reaction evidence="62">
        <text>(2E)-decenoyl-[ACP] + NADPH + H(+) = decanoyl-[ACP] + NADP(+)</text>
        <dbReference type="Rhea" id="RHEA:41864"/>
        <dbReference type="Rhea" id="RHEA-COMP:9639"/>
        <dbReference type="Rhea" id="RHEA-COMP:9640"/>
        <dbReference type="ChEBI" id="CHEBI:15378"/>
        <dbReference type="ChEBI" id="CHEBI:57783"/>
        <dbReference type="ChEBI" id="CHEBI:58349"/>
        <dbReference type="ChEBI" id="CHEBI:78467"/>
        <dbReference type="ChEBI" id="CHEBI:78468"/>
    </reaction>
    <physiologicalReaction direction="left-to-right" evidence="62">
        <dbReference type="Rhea" id="RHEA:41865"/>
    </physiologicalReaction>
</comment>
<evidence type="ECO:0000256" key="21">
    <source>
        <dbReference type="ARBA" id="ARBA00023160"/>
    </source>
</evidence>
<reference evidence="69" key="1">
    <citation type="submission" date="2011-05" db="EMBL/GenBank/DDBJ databases">
        <authorList>
            <person name="Richards S.R."/>
            <person name="Qu J."/>
            <person name="Jiang H."/>
            <person name="Jhangiani S.N."/>
            <person name="Agravi P."/>
            <person name="Goodspeed R."/>
            <person name="Gross S."/>
            <person name="Mandapat C."/>
            <person name="Jackson L."/>
            <person name="Mathew T."/>
            <person name="Pu L."/>
            <person name="Thornton R."/>
            <person name="Saada N."/>
            <person name="Wilczek-Boney K.B."/>
            <person name="Lee S."/>
            <person name="Kovar C."/>
            <person name="Wu Y."/>
            <person name="Scherer S.E."/>
            <person name="Worley K.C."/>
            <person name="Muzny D.M."/>
            <person name="Gibbs R."/>
        </authorList>
    </citation>
    <scope>NUCLEOTIDE SEQUENCE</scope>
    <source>
        <strain evidence="69">Brora</strain>
    </source>
</reference>
<dbReference type="InterPro" id="IPR009081">
    <property type="entry name" value="PP-bd_ACP"/>
</dbReference>
<comment type="catalytic activity">
    <reaction evidence="24">
        <text>(3R)-hydroxydodecanoyl-[ACP] = (2E)-dodecenoyl-[ACP] + H2O</text>
        <dbReference type="Rhea" id="RHEA:41876"/>
        <dbReference type="Rhea" id="RHEA-COMP:9642"/>
        <dbReference type="Rhea" id="RHEA-COMP:9643"/>
        <dbReference type="ChEBI" id="CHEBI:15377"/>
        <dbReference type="ChEBI" id="CHEBI:78470"/>
        <dbReference type="ChEBI" id="CHEBI:78472"/>
    </reaction>
    <physiologicalReaction direction="left-to-right" evidence="24">
        <dbReference type="Rhea" id="RHEA:41877"/>
    </physiologicalReaction>
</comment>
<dbReference type="FunFam" id="1.10.1200.10:FF:000013">
    <property type="entry name" value="Fatty acid synthase"/>
    <property type="match status" value="1"/>
</dbReference>
<dbReference type="SUPFAM" id="SSF53474">
    <property type="entry name" value="alpha/beta-Hydrolases"/>
    <property type="match status" value="1"/>
</dbReference>
<evidence type="ECO:0000256" key="14">
    <source>
        <dbReference type="ARBA" id="ARBA00022832"/>
    </source>
</evidence>
<dbReference type="SUPFAM" id="SSF51735">
    <property type="entry name" value="NAD(P)-binding Rossmann-fold domains"/>
    <property type="match status" value="2"/>
</dbReference>
<dbReference type="InterPro" id="IPR014031">
    <property type="entry name" value="Ketoacyl_synth_C"/>
</dbReference>
<dbReference type="EMBL" id="JH431489">
    <property type="status" value="NOT_ANNOTATED_CDS"/>
    <property type="molecule type" value="Genomic_DNA"/>
</dbReference>
<evidence type="ECO:0000256" key="57">
    <source>
        <dbReference type="ARBA" id="ARBA00049171"/>
    </source>
</evidence>
<evidence type="ECO:0000256" key="38">
    <source>
        <dbReference type="ARBA" id="ARBA00047451"/>
    </source>
</evidence>
<dbReference type="PROSITE" id="PS52004">
    <property type="entry name" value="KS3_2"/>
    <property type="match status" value="1"/>
</dbReference>
<evidence type="ECO:0000256" key="35">
    <source>
        <dbReference type="ARBA" id="ARBA00047394"/>
    </source>
</evidence>
<dbReference type="InterPro" id="IPR016036">
    <property type="entry name" value="Malonyl_transacylase_ACP-bd"/>
</dbReference>
<feature type="active site" description="Proton donor; for dehydratase activity" evidence="64">
    <location>
        <position position="1049"/>
    </location>
</feature>
<comment type="catalytic activity">
    <reaction evidence="34">
        <text>3-oxooctadecanoyl-[ACP] + NADPH + H(+) = (3R)-hydroxyoctadecanoyl-[ACP] + NADP(+)</text>
        <dbReference type="Rhea" id="RHEA:41920"/>
        <dbReference type="Rhea" id="RHEA-COMP:9653"/>
        <dbReference type="Rhea" id="RHEA-COMP:9654"/>
        <dbReference type="ChEBI" id="CHEBI:15378"/>
        <dbReference type="ChEBI" id="CHEBI:57783"/>
        <dbReference type="ChEBI" id="CHEBI:58349"/>
        <dbReference type="ChEBI" id="CHEBI:78487"/>
        <dbReference type="ChEBI" id="CHEBI:78488"/>
    </reaction>
    <physiologicalReaction direction="left-to-right" evidence="34">
        <dbReference type="Rhea" id="RHEA:41921"/>
    </physiologicalReaction>
</comment>
<dbReference type="InterPro" id="IPR057326">
    <property type="entry name" value="KR_dom"/>
</dbReference>
<accession>T1ITL1</accession>
<evidence type="ECO:0000256" key="33">
    <source>
        <dbReference type="ARBA" id="ARBA00044883"/>
    </source>
</evidence>
<evidence type="ECO:0000256" key="30">
    <source>
        <dbReference type="ARBA" id="ARBA00023401"/>
    </source>
</evidence>
<comment type="catalytic activity">
    <reaction evidence="63">
        <text>octanoyl-[ACP] + malonyl-[ACP] + H(+) = 3-oxodecanoyl-[ACP] + holo-[ACP] + CO2</text>
        <dbReference type="Rhea" id="RHEA:41852"/>
        <dbReference type="Rhea" id="RHEA-COMP:9623"/>
        <dbReference type="Rhea" id="RHEA-COMP:9636"/>
        <dbReference type="Rhea" id="RHEA-COMP:9637"/>
        <dbReference type="Rhea" id="RHEA-COMP:9685"/>
        <dbReference type="ChEBI" id="CHEBI:15378"/>
        <dbReference type="ChEBI" id="CHEBI:16526"/>
        <dbReference type="ChEBI" id="CHEBI:64479"/>
        <dbReference type="ChEBI" id="CHEBI:78449"/>
        <dbReference type="ChEBI" id="CHEBI:78463"/>
        <dbReference type="ChEBI" id="CHEBI:78464"/>
    </reaction>
    <physiologicalReaction direction="left-to-right" evidence="63">
        <dbReference type="Rhea" id="RHEA:41853"/>
    </physiologicalReaction>
</comment>
<comment type="catalytic activity">
    <reaction evidence="30">
        <text>(3R)-hydroxyhexadecanoyl-[ACP] = (2E)-hexadecenoyl-[ACP] + H2O</text>
        <dbReference type="Rhea" id="RHEA:41908"/>
        <dbReference type="Rhea" id="RHEA-COMP:9650"/>
        <dbReference type="Rhea" id="RHEA-COMP:9651"/>
        <dbReference type="ChEBI" id="CHEBI:15377"/>
        <dbReference type="ChEBI" id="CHEBI:78480"/>
        <dbReference type="ChEBI" id="CHEBI:78481"/>
    </reaction>
    <physiologicalReaction direction="left-to-right" evidence="30">
        <dbReference type="Rhea" id="RHEA:41909"/>
    </physiologicalReaction>
</comment>
<evidence type="ECO:0000256" key="37">
    <source>
        <dbReference type="ARBA" id="ARBA00047440"/>
    </source>
</evidence>
<dbReference type="eggNOG" id="KOG1202">
    <property type="taxonomic scope" value="Eukaryota"/>
</dbReference>
<dbReference type="InterPro" id="IPR020841">
    <property type="entry name" value="PKS_Beta-ketoAc_synthase_dom"/>
</dbReference>
<dbReference type="Proteomes" id="UP000014500">
    <property type="component" value="Unassembled WGS sequence"/>
</dbReference>
<evidence type="ECO:0000259" key="65">
    <source>
        <dbReference type="PROSITE" id="PS50075"/>
    </source>
</evidence>
<dbReference type="CDD" id="cd05195">
    <property type="entry name" value="enoyl_red"/>
    <property type="match status" value="1"/>
</dbReference>
<proteinExistence type="predicted"/>
<keyword evidence="8" id="KW-0596">Phosphopantetheine</keyword>
<evidence type="ECO:0000256" key="56">
    <source>
        <dbReference type="ARBA" id="ARBA00049109"/>
    </source>
</evidence>
<evidence type="ECO:0000256" key="17">
    <source>
        <dbReference type="ARBA" id="ARBA00022990"/>
    </source>
</evidence>
<dbReference type="Gene3D" id="3.40.50.1820">
    <property type="entry name" value="alpha/beta hydrolase"/>
    <property type="match status" value="2"/>
</dbReference>
<dbReference type="GO" id="GO:0141148">
    <property type="term" value="F:enoyl-[acyl-carrier-protein] reductase (NADPH) activity"/>
    <property type="evidence" value="ECO:0007669"/>
    <property type="project" value="UniProtKB-EC"/>
</dbReference>
<evidence type="ECO:0000256" key="18">
    <source>
        <dbReference type="ARBA" id="ARBA00023002"/>
    </source>
</evidence>
<dbReference type="CDD" id="cd08954">
    <property type="entry name" value="KR_1_FAS_SDR_x"/>
    <property type="match status" value="1"/>
</dbReference>
<evidence type="ECO:0000256" key="6">
    <source>
        <dbReference type="ARBA" id="ARBA00013191"/>
    </source>
</evidence>
<comment type="catalytic activity">
    <reaction evidence="36">
        <text>a (3R)-hydroxyacyl-[ACP] + NADP(+) = a 3-oxoacyl-[ACP] + NADPH + H(+)</text>
        <dbReference type="Rhea" id="RHEA:17397"/>
        <dbReference type="Rhea" id="RHEA-COMP:9916"/>
        <dbReference type="Rhea" id="RHEA-COMP:9945"/>
        <dbReference type="ChEBI" id="CHEBI:15378"/>
        <dbReference type="ChEBI" id="CHEBI:57783"/>
        <dbReference type="ChEBI" id="CHEBI:58349"/>
        <dbReference type="ChEBI" id="CHEBI:78776"/>
        <dbReference type="ChEBI" id="CHEBI:78827"/>
        <dbReference type="EC" id="1.1.1.100"/>
    </reaction>
    <physiologicalReaction direction="right-to-left" evidence="36">
        <dbReference type="Rhea" id="RHEA:17399"/>
    </physiologicalReaction>
</comment>
<dbReference type="FunFam" id="3.40.50.720:FF:000209">
    <property type="entry name" value="Polyketide synthase Pks12"/>
    <property type="match status" value="1"/>
</dbReference>
<comment type="catalytic activity">
    <reaction evidence="43">
        <text>3-oxobutanoyl-[ACP] + NADPH + H(+) = (3R)-hydroxybutanoyl-[ACP] + NADP(+)</text>
        <dbReference type="Rhea" id="RHEA:41804"/>
        <dbReference type="Rhea" id="RHEA-COMP:9625"/>
        <dbReference type="Rhea" id="RHEA-COMP:9626"/>
        <dbReference type="ChEBI" id="CHEBI:15378"/>
        <dbReference type="ChEBI" id="CHEBI:57783"/>
        <dbReference type="ChEBI" id="CHEBI:58349"/>
        <dbReference type="ChEBI" id="CHEBI:78450"/>
        <dbReference type="ChEBI" id="CHEBI:78451"/>
    </reaction>
    <physiologicalReaction direction="left-to-right" evidence="43">
        <dbReference type="Rhea" id="RHEA:41805"/>
    </physiologicalReaction>
</comment>
<evidence type="ECO:0000256" key="31">
    <source>
        <dbReference type="ARBA" id="ARBA00023402"/>
    </source>
</evidence>
<reference evidence="68" key="2">
    <citation type="submission" date="2015-02" db="UniProtKB">
        <authorList>
            <consortium name="EnsemblMetazoa"/>
        </authorList>
    </citation>
    <scope>IDENTIFICATION</scope>
</reference>
<keyword evidence="21" id="KW-0275">Fatty acid biosynthesis</keyword>
<dbReference type="SUPFAM" id="SSF53901">
    <property type="entry name" value="Thiolase-like"/>
    <property type="match status" value="1"/>
</dbReference>
<comment type="catalytic activity">
    <reaction evidence="53">
        <text>hexadecanoyl-[ACP] + H2O = hexadecanoate + holo-[ACP] + H(+)</text>
        <dbReference type="Rhea" id="RHEA:41932"/>
        <dbReference type="Rhea" id="RHEA-COMP:9652"/>
        <dbReference type="Rhea" id="RHEA-COMP:9685"/>
        <dbReference type="ChEBI" id="CHEBI:7896"/>
        <dbReference type="ChEBI" id="CHEBI:15377"/>
        <dbReference type="ChEBI" id="CHEBI:15378"/>
        <dbReference type="ChEBI" id="CHEBI:64479"/>
        <dbReference type="ChEBI" id="CHEBI:78483"/>
        <dbReference type="EC" id="3.1.2.14"/>
    </reaction>
    <physiologicalReaction direction="left-to-right" evidence="53">
        <dbReference type="Rhea" id="RHEA:41933"/>
    </physiologicalReaction>
</comment>
<comment type="catalytic activity">
    <reaction evidence="46">
        <text>(2E)-dodecenoyl-[ACP] + NADPH + H(+) = dodecanoyl-[ACP] + NADP(+)</text>
        <dbReference type="Rhea" id="RHEA:41880"/>
        <dbReference type="Rhea" id="RHEA-COMP:9643"/>
        <dbReference type="Rhea" id="RHEA-COMP:9644"/>
        <dbReference type="ChEBI" id="CHEBI:15378"/>
        <dbReference type="ChEBI" id="CHEBI:57783"/>
        <dbReference type="ChEBI" id="CHEBI:58349"/>
        <dbReference type="ChEBI" id="CHEBI:65264"/>
        <dbReference type="ChEBI" id="CHEBI:78472"/>
    </reaction>
    <physiologicalReaction direction="left-to-right" evidence="46">
        <dbReference type="Rhea" id="RHEA:41881"/>
    </physiologicalReaction>
</comment>
<dbReference type="GO" id="GO:0004312">
    <property type="term" value="F:fatty acid synthase activity"/>
    <property type="evidence" value="ECO:0007669"/>
    <property type="project" value="UniProtKB-EC"/>
</dbReference>
<dbReference type="SUPFAM" id="SSF53335">
    <property type="entry name" value="S-adenosyl-L-methionine-dependent methyltransferases"/>
    <property type="match status" value="1"/>
</dbReference>
<dbReference type="Pfam" id="PF02801">
    <property type="entry name" value="Ketoacyl-synt_C"/>
    <property type="match status" value="1"/>
</dbReference>
<comment type="catalytic activity">
    <reaction evidence="25">
        <text>(3R)-hydroxyhexanoyl-[ACP] = (2E)-hexenoyl-[ACP] + H2O</text>
        <dbReference type="Rhea" id="RHEA:41828"/>
        <dbReference type="Rhea" id="RHEA-COMP:9630"/>
        <dbReference type="Rhea" id="RHEA-COMP:9631"/>
        <dbReference type="ChEBI" id="CHEBI:15377"/>
        <dbReference type="ChEBI" id="CHEBI:78457"/>
        <dbReference type="ChEBI" id="CHEBI:78458"/>
    </reaction>
    <physiologicalReaction direction="left-to-right" evidence="25">
        <dbReference type="Rhea" id="RHEA:41829"/>
    </physiologicalReaction>
</comment>
<comment type="catalytic activity">
    <reaction evidence="52">
        <text>holo-[ACP] + acetyl-CoA = acetyl-[ACP] + CoA</text>
        <dbReference type="Rhea" id="RHEA:41788"/>
        <dbReference type="Rhea" id="RHEA-COMP:9621"/>
        <dbReference type="Rhea" id="RHEA-COMP:9685"/>
        <dbReference type="ChEBI" id="CHEBI:57287"/>
        <dbReference type="ChEBI" id="CHEBI:57288"/>
        <dbReference type="ChEBI" id="CHEBI:64479"/>
        <dbReference type="ChEBI" id="CHEBI:78446"/>
        <dbReference type="EC" id="2.3.1.38"/>
    </reaction>
    <physiologicalReaction direction="left-to-right" evidence="52">
        <dbReference type="Rhea" id="RHEA:41789"/>
    </physiologicalReaction>
</comment>
<dbReference type="Gene3D" id="1.10.1200.10">
    <property type="entry name" value="ACP-like"/>
    <property type="match status" value="1"/>
</dbReference>
<dbReference type="InterPro" id="IPR050091">
    <property type="entry name" value="PKS_NRPS_Biosynth_Enz"/>
</dbReference>
<evidence type="ECO:0000256" key="49">
    <source>
        <dbReference type="ARBA" id="ARBA00048506"/>
    </source>
</evidence>
<evidence type="ECO:0000256" key="26">
    <source>
        <dbReference type="ARBA" id="ARBA00023388"/>
    </source>
</evidence>
<feature type="region of interest" description="C-terminal hotdog fold" evidence="64">
    <location>
        <begin position="1000"/>
        <end position="1142"/>
    </location>
</feature>
<comment type="catalytic activity">
    <reaction evidence="35">
        <text>hexanoyl-[ACP] + malonyl-[ACP] + H(+) = 3-oxooctanoyl-[ACP] + holo-[ACP] + CO2</text>
        <dbReference type="Rhea" id="RHEA:41836"/>
        <dbReference type="Rhea" id="RHEA-COMP:9623"/>
        <dbReference type="Rhea" id="RHEA-COMP:9632"/>
        <dbReference type="Rhea" id="RHEA-COMP:9633"/>
        <dbReference type="Rhea" id="RHEA-COMP:9685"/>
        <dbReference type="ChEBI" id="CHEBI:15378"/>
        <dbReference type="ChEBI" id="CHEBI:16526"/>
        <dbReference type="ChEBI" id="CHEBI:64479"/>
        <dbReference type="ChEBI" id="CHEBI:78449"/>
        <dbReference type="ChEBI" id="CHEBI:78459"/>
        <dbReference type="ChEBI" id="CHEBI:78460"/>
    </reaction>
    <physiologicalReaction direction="left-to-right" evidence="35">
        <dbReference type="Rhea" id="RHEA:41837"/>
    </physiologicalReaction>
</comment>
<dbReference type="InterPro" id="IPR001031">
    <property type="entry name" value="Thioesterase"/>
</dbReference>
<dbReference type="HOGENOM" id="CLU_000022_31_7_1"/>
<evidence type="ECO:0000256" key="52">
    <source>
        <dbReference type="ARBA" id="ARBA00048691"/>
    </source>
</evidence>
<dbReference type="InterPro" id="IPR001227">
    <property type="entry name" value="Ac_transferase_dom_sf"/>
</dbReference>
<evidence type="ECO:0000313" key="68">
    <source>
        <dbReference type="EnsemblMetazoa" id="SMAR004463-PA"/>
    </source>
</evidence>
<dbReference type="Gene3D" id="3.40.47.10">
    <property type="match status" value="1"/>
</dbReference>
<dbReference type="InterPro" id="IPR029058">
    <property type="entry name" value="AB_hydrolase_fold"/>
</dbReference>
<evidence type="ECO:0000313" key="69">
    <source>
        <dbReference type="Proteomes" id="UP000014500"/>
    </source>
</evidence>
<evidence type="ECO:0000256" key="5">
    <source>
        <dbReference type="ARBA" id="ARBA00012948"/>
    </source>
</evidence>
<comment type="catalytic activity">
    <reaction evidence="51">
        <text>a 2,3-saturated acyl-[ACP] + NADP(+) = a (2E)-enoyl-[ACP] + NADPH + H(+)</text>
        <dbReference type="Rhea" id="RHEA:22564"/>
        <dbReference type="Rhea" id="RHEA-COMP:9925"/>
        <dbReference type="Rhea" id="RHEA-COMP:9926"/>
        <dbReference type="ChEBI" id="CHEBI:15378"/>
        <dbReference type="ChEBI" id="CHEBI:57783"/>
        <dbReference type="ChEBI" id="CHEBI:58349"/>
        <dbReference type="ChEBI" id="CHEBI:78784"/>
        <dbReference type="ChEBI" id="CHEBI:78785"/>
        <dbReference type="EC" id="1.3.1.39"/>
    </reaction>
    <physiologicalReaction direction="right-to-left" evidence="51">
        <dbReference type="Rhea" id="RHEA:22566"/>
    </physiologicalReaction>
</comment>
<comment type="catalytic activity">
    <reaction evidence="55">
        <text>(2E)-octadecenoyl-[ACP] + NADPH + H(+) = octadecanoyl-[ACP] + NADP(+)</text>
        <dbReference type="Rhea" id="RHEA:41928"/>
        <dbReference type="Rhea" id="RHEA-COMP:9655"/>
        <dbReference type="Rhea" id="RHEA-COMP:9656"/>
        <dbReference type="ChEBI" id="CHEBI:15378"/>
        <dbReference type="ChEBI" id="CHEBI:57783"/>
        <dbReference type="ChEBI" id="CHEBI:58349"/>
        <dbReference type="ChEBI" id="CHEBI:78489"/>
        <dbReference type="ChEBI" id="CHEBI:78495"/>
    </reaction>
    <physiologicalReaction direction="left-to-right" evidence="55">
        <dbReference type="Rhea" id="RHEA:41929"/>
    </physiologicalReaction>
</comment>
<protein>
    <recommendedName>
        <fullName evidence="7">Fatty acid synthase</fullName>
        <ecNumber evidence="5">1.1.1.100</ecNumber>
        <ecNumber evidence="2">1.3.1.39</ecNumber>
        <ecNumber evidence="6">2.3.1.41</ecNumber>
        <ecNumber evidence="4">2.3.1.85</ecNumber>
        <ecNumber evidence="3">3.1.2.14</ecNumber>
    </recommendedName>
</protein>
<dbReference type="PROSITE" id="PS50075">
    <property type="entry name" value="CARRIER"/>
    <property type="match status" value="1"/>
</dbReference>
<comment type="catalytic activity">
    <reaction evidence="61">
        <text>butanoyl-[ACP] + malonyl-[ACP] + H(+) = 3-oxohexanoyl-[ACP] + holo-[ACP] + CO2</text>
        <dbReference type="Rhea" id="RHEA:41820"/>
        <dbReference type="Rhea" id="RHEA-COMP:9623"/>
        <dbReference type="Rhea" id="RHEA-COMP:9628"/>
        <dbReference type="Rhea" id="RHEA-COMP:9629"/>
        <dbReference type="Rhea" id="RHEA-COMP:9685"/>
        <dbReference type="ChEBI" id="CHEBI:15378"/>
        <dbReference type="ChEBI" id="CHEBI:16526"/>
        <dbReference type="ChEBI" id="CHEBI:64479"/>
        <dbReference type="ChEBI" id="CHEBI:78449"/>
        <dbReference type="ChEBI" id="CHEBI:78454"/>
        <dbReference type="ChEBI" id="CHEBI:78456"/>
    </reaction>
    <physiologicalReaction direction="left-to-right" evidence="61">
        <dbReference type="Rhea" id="RHEA:41821"/>
    </physiologicalReaction>
</comment>
<dbReference type="InterPro" id="IPR014030">
    <property type="entry name" value="Ketoacyl_synth_N"/>
</dbReference>
<comment type="catalytic activity">
    <reaction evidence="41">
        <text>(2E)-hexadecenoyl-[ACP] + NADPH + H(+) = hexadecanoyl-[ACP] + NADP(+)</text>
        <dbReference type="Rhea" id="RHEA:41912"/>
        <dbReference type="Rhea" id="RHEA-COMP:9651"/>
        <dbReference type="Rhea" id="RHEA-COMP:9652"/>
        <dbReference type="ChEBI" id="CHEBI:15378"/>
        <dbReference type="ChEBI" id="CHEBI:57783"/>
        <dbReference type="ChEBI" id="CHEBI:58349"/>
        <dbReference type="ChEBI" id="CHEBI:78481"/>
        <dbReference type="ChEBI" id="CHEBI:78483"/>
    </reaction>
    <physiologicalReaction direction="left-to-right" evidence="41">
        <dbReference type="Rhea" id="RHEA:41913"/>
    </physiologicalReaction>
</comment>
<comment type="catalytic activity">
    <reaction evidence="50">
        <text>3-oxohexanoyl-[ACP] + NADPH + H(+) = (3R)-hydroxyhexanoyl-[ACP] + NADP(+)</text>
        <dbReference type="Rhea" id="RHEA:41824"/>
        <dbReference type="Rhea" id="RHEA-COMP:9629"/>
        <dbReference type="Rhea" id="RHEA-COMP:9630"/>
        <dbReference type="ChEBI" id="CHEBI:15378"/>
        <dbReference type="ChEBI" id="CHEBI:57783"/>
        <dbReference type="ChEBI" id="CHEBI:58349"/>
        <dbReference type="ChEBI" id="CHEBI:78456"/>
        <dbReference type="ChEBI" id="CHEBI:78457"/>
    </reaction>
    <physiologicalReaction direction="left-to-right" evidence="50">
        <dbReference type="Rhea" id="RHEA:41825"/>
    </physiologicalReaction>
</comment>
<evidence type="ECO:0000256" key="41">
    <source>
        <dbReference type="ARBA" id="ARBA00047810"/>
    </source>
</evidence>
<dbReference type="InterPro" id="IPR029063">
    <property type="entry name" value="SAM-dependent_MTases_sf"/>
</dbReference>
<dbReference type="GO" id="GO:0019171">
    <property type="term" value="F:(3R)-hydroxyacyl-[acyl-carrier-protein] dehydratase activity"/>
    <property type="evidence" value="ECO:0007669"/>
    <property type="project" value="UniProtKB-EC"/>
</dbReference>
<comment type="catalytic activity">
    <reaction evidence="33">
        <text>acetyl-CoA + n malonyl-CoA + 2n NADPH + 2n H(+) = a long-chain fatty acid + (n+1) CoA + n CO2 + 2n NADP(+).</text>
        <dbReference type="EC" id="2.3.1.85"/>
    </reaction>
</comment>
<evidence type="ECO:0000256" key="16">
    <source>
        <dbReference type="ARBA" id="ARBA00022898"/>
    </source>
</evidence>
<dbReference type="SMART" id="SM00825">
    <property type="entry name" value="PKS_KS"/>
    <property type="match status" value="1"/>
</dbReference>
<organism evidence="68 69">
    <name type="scientific">Strigamia maritima</name>
    <name type="common">European centipede</name>
    <name type="synonym">Geophilus maritimus</name>
    <dbReference type="NCBI Taxonomy" id="126957"/>
    <lineage>
        <taxon>Eukaryota</taxon>
        <taxon>Metazoa</taxon>
        <taxon>Ecdysozoa</taxon>
        <taxon>Arthropoda</taxon>
        <taxon>Myriapoda</taxon>
        <taxon>Chilopoda</taxon>
        <taxon>Pleurostigmophora</taxon>
        <taxon>Geophilomorpha</taxon>
        <taxon>Linotaeniidae</taxon>
        <taxon>Strigamia</taxon>
    </lineage>
</organism>
<dbReference type="SMART" id="SM00826">
    <property type="entry name" value="PKS_DH"/>
    <property type="match status" value="1"/>
</dbReference>
<comment type="catalytic activity">
    <reaction evidence="26">
        <text>(3R)-hydroxydecanoyl-[ACP] = (2E)-decenoyl-[ACP] + H2O</text>
        <dbReference type="Rhea" id="RHEA:41860"/>
        <dbReference type="Rhea" id="RHEA-COMP:9638"/>
        <dbReference type="Rhea" id="RHEA-COMP:9639"/>
        <dbReference type="ChEBI" id="CHEBI:15377"/>
        <dbReference type="ChEBI" id="CHEBI:78466"/>
        <dbReference type="ChEBI" id="CHEBI:78467"/>
    </reaction>
    <physiologicalReaction direction="left-to-right" evidence="26">
        <dbReference type="Rhea" id="RHEA:41861"/>
    </physiologicalReaction>
</comment>
<evidence type="ECO:0000256" key="23">
    <source>
        <dbReference type="ARBA" id="ARBA00023332"/>
    </source>
</evidence>
<dbReference type="Gene3D" id="3.40.366.10">
    <property type="entry name" value="Malonyl-Coenzyme A Acyl Carrier Protein, domain 2"/>
    <property type="match status" value="1"/>
</dbReference>
<dbReference type="Pfam" id="PF16197">
    <property type="entry name" value="KAsynt_C_assoc"/>
    <property type="match status" value="1"/>
</dbReference>
<dbReference type="SMART" id="SM00823">
    <property type="entry name" value="PKS_PP"/>
    <property type="match status" value="1"/>
</dbReference>
<dbReference type="CDD" id="cd00833">
    <property type="entry name" value="PKS"/>
    <property type="match status" value="1"/>
</dbReference>
<dbReference type="Pfam" id="PF00550">
    <property type="entry name" value="PP-binding"/>
    <property type="match status" value="1"/>
</dbReference>
<evidence type="ECO:0000256" key="45">
    <source>
        <dbReference type="ARBA" id="ARBA00048051"/>
    </source>
</evidence>
<dbReference type="InterPro" id="IPR049391">
    <property type="entry name" value="FAS_pseudo-KR"/>
</dbReference>
<dbReference type="SUPFAM" id="SSF47336">
    <property type="entry name" value="ACP-like"/>
    <property type="match status" value="1"/>
</dbReference>
<keyword evidence="13" id="KW-0378">Hydrolase</keyword>
<comment type="catalytic activity">
    <reaction evidence="31">
        <text>(3R)-hydroxybutanoyl-[ACP] = (2E)-butenoyl-[ACP] + H2O</text>
        <dbReference type="Rhea" id="RHEA:41808"/>
        <dbReference type="Rhea" id="RHEA-COMP:9626"/>
        <dbReference type="Rhea" id="RHEA-COMP:9627"/>
        <dbReference type="ChEBI" id="CHEBI:15377"/>
        <dbReference type="ChEBI" id="CHEBI:78451"/>
        <dbReference type="ChEBI" id="CHEBI:78453"/>
    </reaction>
    <physiologicalReaction direction="left-to-right" evidence="31">
        <dbReference type="Rhea" id="RHEA:41809"/>
    </physiologicalReaction>
</comment>
<evidence type="ECO:0000256" key="54">
    <source>
        <dbReference type="ARBA" id="ARBA00048935"/>
    </source>
</evidence>
<keyword evidence="22" id="KW-0511">Multifunctional enzyme</keyword>
<dbReference type="InterPro" id="IPR049552">
    <property type="entry name" value="PKS_DH_N"/>
</dbReference>
<keyword evidence="10" id="KW-0597">Phosphoprotein</keyword>
<dbReference type="EC" id="2.3.1.85" evidence="4"/>
<dbReference type="Gene3D" id="3.10.129.110">
    <property type="entry name" value="Polyketide synthase dehydratase"/>
    <property type="match status" value="1"/>
</dbReference>
<evidence type="ECO:0000256" key="1">
    <source>
        <dbReference type="ARBA" id="ARBA00005189"/>
    </source>
</evidence>
<dbReference type="GO" id="GO:0031177">
    <property type="term" value="F:phosphopantetheine binding"/>
    <property type="evidence" value="ECO:0007669"/>
    <property type="project" value="InterPro"/>
</dbReference>
<evidence type="ECO:0000259" key="67">
    <source>
        <dbReference type="PROSITE" id="PS52019"/>
    </source>
</evidence>
<dbReference type="PROSITE" id="PS52019">
    <property type="entry name" value="PKS_MFAS_DH"/>
    <property type="match status" value="1"/>
</dbReference>
<dbReference type="STRING" id="126957.T1ITL1"/>
<evidence type="ECO:0000256" key="44">
    <source>
        <dbReference type="ARBA" id="ARBA00047961"/>
    </source>
</evidence>
<comment type="catalytic activity">
    <reaction evidence="44">
        <text>acetyl-[ACP] + malonyl-[ACP] + H(+) = 3-oxobutanoyl-[ACP] + holo-[ACP] + CO2</text>
        <dbReference type="Rhea" id="RHEA:41800"/>
        <dbReference type="Rhea" id="RHEA-COMP:9621"/>
        <dbReference type="Rhea" id="RHEA-COMP:9623"/>
        <dbReference type="Rhea" id="RHEA-COMP:9625"/>
        <dbReference type="Rhea" id="RHEA-COMP:9685"/>
        <dbReference type="ChEBI" id="CHEBI:15378"/>
        <dbReference type="ChEBI" id="CHEBI:16526"/>
        <dbReference type="ChEBI" id="CHEBI:64479"/>
        <dbReference type="ChEBI" id="CHEBI:78446"/>
        <dbReference type="ChEBI" id="CHEBI:78449"/>
        <dbReference type="ChEBI" id="CHEBI:78450"/>
    </reaction>
    <physiologicalReaction direction="left-to-right" evidence="44">
        <dbReference type="Rhea" id="RHEA:41801"/>
    </physiologicalReaction>
</comment>
<dbReference type="EC" id="3.1.2.14" evidence="3"/>
<evidence type="ECO:0000256" key="53">
    <source>
        <dbReference type="ARBA" id="ARBA00048704"/>
    </source>
</evidence>
<dbReference type="EnsemblMetazoa" id="SMAR004463-RA">
    <property type="protein sequence ID" value="SMAR004463-PA"/>
    <property type="gene ID" value="SMAR004463"/>
</dbReference>
<dbReference type="PANTHER" id="PTHR43775:SF7">
    <property type="entry name" value="FATTY ACID SYNTHASE"/>
    <property type="match status" value="1"/>
</dbReference>
<evidence type="ECO:0000256" key="47">
    <source>
        <dbReference type="ARBA" id="ARBA00048289"/>
    </source>
</evidence>
<evidence type="ECO:0000256" key="11">
    <source>
        <dbReference type="ARBA" id="ARBA00022679"/>
    </source>
</evidence>
<dbReference type="Gene3D" id="3.40.50.150">
    <property type="entry name" value="Vaccinia Virus protein VP39"/>
    <property type="match status" value="1"/>
</dbReference>
<dbReference type="InterPro" id="IPR049900">
    <property type="entry name" value="PKS_mFAS_DH"/>
</dbReference>
<evidence type="ECO:0000256" key="55">
    <source>
        <dbReference type="ARBA" id="ARBA00049019"/>
    </source>
</evidence>
<keyword evidence="16" id="KW-0663">Pyridoxal phosphate</keyword>
<dbReference type="InterPro" id="IPR014043">
    <property type="entry name" value="Acyl_transferase_dom"/>
</dbReference>
<dbReference type="GO" id="GO:0004313">
    <property type="term" value="F:[acyl-carrier-protein] S-acetyltransferase activity"/>
    <property type="evidence" value="ECO:0007669"/>
    <property type="project" value="UniProtKB-EC"/>
</dbReference>
<dbReference type="OMA" id="KMRGGEF"/>
<dbReference type="SUPFAM" id="SSF50129">
    <property type="entry name" value="GroES-like"/>
    <property type="match status" value="1"/>
</dbReference>
<evidence type="ECO:0000256" key="46">
    <source>
        <dbReference type="ARBA" id="ARBA00048281"/>
    </source>
</evidence>
<feature type="region of interest" description="N-terminal hotdog fold" evidence="64">
    <location>
        <begin position="863"/>
        <end position="983"/>
    </location>
</feature>
<comment type="catalytic activity">
    <reaction evidence="47">
        <text>tetradecanoyl-[ACP] + H2O = tetradecanoate + holo-[ACP] + H(+)</text>
        <dbReference type="Rhea" id="RHEA:30123"/>
        <dbReference type="Rhea" id="RHEA-COMP:9648"/>
        <dbReference type="Rhea" id="RHEA-COMP:9685"/>
        <dbReference type="ChEBI" id="CHEBI:15377"/>
        <dbReference type="ChEBI" id="CHEBI:15378"/>
        <dbReference type="ChEBI" id="CHEBI:30807"/>
        <dbReference type="ChEBI" id="CHEBI:64479"/>
        <dbReference type="ChEBI" id="CHEBI:78477"/>
        <dbReference type="EC" id="3.1.2.14"/>
    </reaction>
    <physiologicalReaction direction="left-to-right" evidence="47">
        <dbReference type="Rhea" id="RHEA:30124"/>
    </physiologicalReaction>
</comment>
<comment type="catalytic activity">
    <reaction evidence="58">
        <text>3-oxododecanoyl-[ACP] + NADPH + H(+) = (3R)-hydroxydodecanoyl-[ACP] + NADP(+)</text>
        <dbReference type="Rhea" id="RHEA:41872"/>
        <dbReference type="Rhea" id="RHEA-COMP:9641"/>
        <dbReference type="Rhea" id="RHEA-COMP:9642"/>
        <dbReference type="ChEBI" id="CHEBI:15378"/>
        <dbReference type="ChEBI" id="CHEBI:57783"/>
        <dbReference type="ChEBI" id="CHEBI:58349"/>
        <dbReference type="ChEBI" id="CHEBI:78469"/>
        <dbReference type="ChEBI" id="CHEBI:78470"/>
    </reaction>
    <physiologicalReaction direction="left-to-right" evidence="58">
        <dbReference type="Rhea" id="RHEA:41873"/>
    </physiologicalReaction>
</comment>
<dbReference type="SMART" id="SM00829">
    <property type="entry name" value="PKS_ER"/>
    <property type="match status" value="1"/>
</dbReference>
<comment type="catalytic activity">
    <reaction evidence="57">
        <text>(2E)-tetradecenoyl-[ACP] + NADPH + H(+) = tetradecanoyl-[ACP] + NADP(+)</text>
        <dbReference type="Rhea" id="RHEA:41896"/>
        <dbReference type="Rhea" id="RHEA-COMP:9647"/>
        <dbReference type="Rhea" id="RHEA-COMP:9648"/>
        <dbReference type="ChEBI" id="CHEBI:15378"/>
        <dbReference type="ChEBI" id="CHEBI:57783"/>
        <dbReference type="ChEBI" id="CHEBI:58349"/>
        <dbReference type="ChEBI" id="CHEBI:78475"/>
        <dbReference type="ChEBI" id="CHEBI:78477"/>
    </reaction>
    <physiologicalReaction direction="left-to-right" evidence="57">
        <dbReference type="Rhea" id="RHEA:41897"/>
    </physiologicalReaction>
</comment>
<dbReference type="InterPro" id="IPR036291">
    <property type="entry name" value="NAD(P)-bd_dom_sf"/>
</dbReference>
<keyword evidence="12" id="KW-0702">S-nitrosylation</keyword>
<evidence type="ECO:0000256" key="8">
    <source>
        <dbReference type="ARBA" id="ARBA00022450"/>
    </source>
</evidence>
<dbReference type="Gene3D" id="3.30.70.3290">
    <property type="match status" value="1"/>
</dbReference>
<dbReference type="Gene3D" id="3.90.180.10">
    <property type="entry name" value="Medium-chain alcohol dehydrogenases, catalytic domain"/>
    <property type="match status" value="1"/>
</dbReference>
<evidence type="ECO:0000256" key="60">
    <source>
        <dbReference type="ARBA" id="ARBA00049422"/>
    </source>
</evidence>
<comment type="pathway">
    <text evidence="1">Lipid metabolism.</text>
</comment>
<evidence type="ECO:0000256" key="28">
    <source>
        <dbReference type="ARBA" id="ARBA00023398"/>
    </source>
</evidence>
<dbReference type="UniPathway" id="UPA00094"/>
<evidence type="ECO:0000256" key="19">
    <source>
        <dbReference type="ARBA" id="ARBA00023027"/>
    </source>
</evidence>
<dbReference type="PhylomeDB" id="T1ITL1"/>
<comment type="catalytic activity">
    <reaction evidence="23">
        <text>(3R)-hydroxyoctanoyl-[ACP] = (2E)-octenoyl-[ACP] + H2O</text>
        <dbReference type="Rhea" id="RHEA:41844"/>
        <dbReference type="Rhea" id="RHEA-COMP:9634"/>
        <dbReference type="Rhea" id="RHEA-COMP:9635"/>
        <dbReference type="ChEBI" id="CHEBI:15377"/>
        <dbReference type="ChEBI" id="CHEBI:78461"/>
        <dbReference type="ChEBI" id="CHEBI:78462"/>
    </reaction>
    <physiologicalReaction direction="left-to-right" evidence="23">
        <dbReference type="Rhea" id="RHEA:41845"/>
    </physiologicalReaction>
</comment>
<dbReference type="GO" id="GO:0006633">
    <property type="term" value="P:fatty acid biosynthetic process"/>
    <property type="evidence" value="ECO:0007669"/>
    <property type="project" value="UniProtKB-UniPathway"/>
</dbReference>
<comment type="catalytic activity">
    <reaction evidence="40">
        <text>dodecanoyl-[ACP] + malonyl-[ACP] + H(+) = 3-oxotetradecanoyl-[ACP] + holo-[ACP] + CO2</text>
        <dbReference type="Rhea" id="RHEA:41884"/>
        <dbReference type="Rhea" id="RHEA-COMP:9623"/>
        <dbReference type="Rhea" id="RHEA-COMP:9644"/>
        <dbReference type="Rhea" id="RHEA-COMP:9645"/>
        <dbReference type="Rhea" id="RHEA-COMP:9685"/>
        <dbReference type="ChEBI" id="CHEBI:15378"/>
        <dbReference type="ChEBI" id="CHEBI:16526"/>
        <dbReference type="ChEBI" id="CHEBI:64479"/>
        <dbReference type="ChEBI" id="CHEBI:65264"/>
        <dbReference type="ChEBI" id="CHEBI:78449"/>
        <dbReference type="ChEBI" id="CHEBI:78473"/>
    </reaction>
    <physiologicalReaction direction="left-to-right" evidence="40">
        <dbReference type="Rhea" id="RHEA:41885"/>
    </physiologicalReaction>
</comment>
<evidence type="ECO:0000256" key="59">
    <source>
        <dbReference type="ARBA" id="ARBA00049414"/>
    </source>
</evidence>
<comment type="catalytic activity">
    <reaction evidence="59">
        <text>3-oxohexadecanoyl-[ACP] + NADPH + H(+) = (3R)-hydroxyhexadecanoyl-[ACP] + NADP(+)</text>
        <dbReference type="Rhea" id="RHEA:41904"/>
        <dbReference type="Rhea" id="RHEA-COMP:9649"/>
        <dbReference type="Rhea" id="RHEA-COMP:9650"/>
        <dbReference type="ChEBI" id="CHEBI:15378"/>
        <dbReference type="ChEBI" id="CHEBI:57783"/>
        <dbReference type="ChEBI" id="CHEBI:58349"/>
        <dbReference type="ChEBI" id="CHEBI:78478"/>
        <dbReference type="ChEBI" id="CHEBI:78480"/>
    </reaction>
    <physiologicalReaction direction="left-to-right" evidence="59">
        <dbReference type="Rhea" id="RHEA:41905"/>
    </physiologicalReaction>
</comment>